<evidence type="ECO:0000313" key="16">
    <source>
        <dbReference type="Proteomes" id="UP000218231"/>
    </source>
</evidence>
<evidence type="ECO:0000256" key="10">
    <source>
        <dbReference type="PIRSR" id="PIRSR601461-1"/>
    </source>
</evidence>
<keyword evidence="4 12" id="KW-0645">Protease</keyword>
<comment type="subcellular location">
    <subcellularLocation>
        <location evidence="1">Secreted</location>
    </subcellularLocation>
</comment>
<feature type="active site" evidence="10">
    <location>
        <position position="91"/>
    </location>
</feature>
<evidence type="ECO:0000256" key="8">
    <source>
        <dbReference type="ARBA" id="ARBA00023157"/>
    </source>
</evidence>
<evidence type="ECO:0000256" key="11">
    <source>
        <dbReference type="PIRSR" id="PIRSR601461-2"/>
    </source>
</evidence>
<dbReference type="PROSITE" id="PS00141">
    <property type="entry name" value="ASP_PROTEASE"/>
    <property type="match status" value="1"/>
</dbReference>
<dbReference type="InterPro" id="IPR033121">
    <property type="entry name" value="PEPTIDASE_A1"/>
</dbReference>
<dbReference type="OrthoDB" id="5839471at2759"/>
<comment type="similarity">
    <text evidence="2 12">Belongs to the peptidase A1 family.</text>
</comment>
<evidence type="ECO:0000256" key="4">
    <source>
        <dbReference type="ARBA" id="ARBA00022670"/>
    </source>
</evidence>
<dbReference type="InterPro" id="IPR021109">
    <property type="entry name" value="Peptidase_aspartic_dom_sf"/>
</dbReference>
<keyword evidence="16" id="KW-1185">Reference proteome</keyword>
<dbReference type="GO" id="GO:0005764">
    <property type="term" value="C:lysosome"/>
    <property type="evidence" value="ECO:0007669"/>
    <property type="project" value="TreeGrafter"/>
</dbReference>
<evidence type="ECO:0000256" key="2">
    <source>
        <dbReference type="ARBA" id="ARBA00007447"/>
    </source>
</evidence>
<dbReference type="PROSITE" id="PS51767">
    <property type="entry name" value="PEPTIDASE_A1"/>
    <property type="match status" value="1"/>
</dbReference>
<dbReference type="InterPro" id="IPR012848">
    <property type="entry name" value="Aspartic_peptidase_N"/>
</dbReference>
<dbReference type="PRINTS" id="PR00792">
    <property type="entry name" value="PEPSIN"/>
</dbReference>
<dbReference type="Pfam" id="PF00026">
    <property type="entry name" value="Asp"/>
    <property type="match status" value="1"/>
</dbReference>
<dbReference type="STRING" id="2018661.A0A2A2K2R6"/>
<dbReference type="CDD" id="cd05471">
    <property type="entry name" value="pepsin_like"/>
    <property type="match status" value="1"/>
</dbReference>
<evidence type="ECO:0000256" key="7">
    <source>
        <dbReference type="ARBA" id="ARBA00022801"/>
    </source>
</evidence>
<dbReference type="EMBL" id="LIAE01009793">
    <property type="protein sequence ID" value="PAV68218.1"/>
    <property type="molecule type" value="Genomic_DNA"/>
</dbReference>
<evidence type="ECO:0000256" key="12">
    <source>
        <dbReference type="RuleBase" id="RU000454"/>
    </source>
</evidence>
<dbReference type="PANTHER" id="PTHR47966:SF45">
    <property type="entry name" value="PEPTIDASE A1 DOMAIN-CONTAINING PROTEIN"/>
    <property type="match status" value="1"/>
</dbReference>
<proteinExistence type="inferred from homology"/>
<dbReference type="InterPro" id="IPR001461">
    <property type="entry name" value="Aspartic_peptidase_A1"/>
</dbReference>
<keyword evidence="9" id="KW-0325">Glycoprotein</keyword>
<evidence type="ECO:0000256" key="3">
    <source>
        <dbReference type="ARBA" id="ARBA00022525"/>
    </source>
</evidence>
<dbReference type="Pfam" id="PF07966">
    <property type="entry name" value="A1_Propeptide"/>
    <property type="match status" value="1"/>
</dbReference>
<dbReference type="Gene3D" id="2.40.70.10">
    <property type="entry name" value="Acid Proteases"/>
    <property type="match status" value="2"/>
</dbReference>
<dbReference type="SUPFAM" id="SSF50630">
    <property type="entry name" value="Acid proteases"/>
    <property type="match status" value="1"/>
</dbReference>
<dbReference type="FunFam" id="2.40.70.10:FF:000052">
    <property type="entry name" value="ASpartyl Protease"/>
    <property type="match status" value="1"/>
</dbReference>
<keyword evidence="6 12" id="KW-0064">Aspartyl protease</keyword>
<keyword evidence="3" id="KW-0964">Secreted</keyword>
<dbReference type="GO" id="GO:0006508">
    <property type="term" value="P:proteolysis"/>
    <property type="evidence" value="ECO:0007669"/>
    <property type="project" value="UniProtKB-KW"/>
</dbReference>
<keyword evidence="5 13" id="KW-0732">Signal</keyword>
<feature type="active site" evidence="10">
    <location>
        <position position="318"/>
    </location>
</feature>
<gene>
    <name evidence="15" type="ORF">WR25_21381</name>
</gene>
<keyword evidence="8 11" id="KW-1015">Disulfide bond</keyword>
<accession>A0A2A2K2R6</accession>
<comment type="caution">
    <text evidence="15">The sequence shown here is derived from an EMBL/GenBank/DDBJ whole genome shotgun (WGS) entry which is preliminary data.</text>
</comment>
<name>A0A2A2K2R6_9BILA</name>
<dbReference type="InterPro" id="IPR001969">
    <property type="entry name" value="Aspartic_peptidase_AS"/>
</dbReference>
<dbReference type="InterPro" id="IPR034164">
    <property type="entry name" value="Pepsin-like_dom"/>
</dbReference>
<keyword evidence="7 12" id="KW-0378">Hydrolase</keyword>
<reference evidence="15 16" key="1">
    <citation type="journal article" date="2017" name="Curr. Biol.">
        <title>Genome architecture and evolution of a unichromosomal asexual nematode.</title>
        <authorList>
            <person name="Fradin H."/>
            <person name="Zegar C."/>
            <person name="Gutwein M."/>
            <person name="Lucas J."/>
            <person name="Kovtun M."/>
            <person name="Corcoran D."/>
            <person name="Baugh L.R."/>
            <person name="Kiontke K."/>
            <person name="Gunsalus K."/>
            <person name="Fitch D.H."/>
            <person name="Piano F."/>
        </authorList>
    </citation>
    <scope>NUCLEOTIDE SEQUENCE [LARGE SCALE GENOMIC DNA]</scope>
    <source>
        <strain evidence="15">PF1309</strain>
    </source>
</reference>
<feature type="chain" id="PRO_5012516733" description="Peptidase A1 domain-containing protein" evidence="13">
    <location>
        <begin position="16"/>
        <end position="437"/>
    </location>
</feature>
<evidence type="ECO:0000259" key="14">
    <source>
        <dbReference type="PROSITE" id="PS51767"/>
    </source>
</evidence>
<feature type="domain" description="Peptidase A1" evidence="14">
    <location>
        <begin position="73"/>
        <end position="426"/>
    </location>
</feature>
<dbReference type="AlphaFoldDB" id="A0A2A2K2R6"/>
<dbReference type="PANTHER" id="PTHR47966">
    <property type="entry name" value="BETA-SITE APP-CLEAVING ENZYME, ISOFORM A-RELATED"/>
    <property type="match status" value="1"/>
</dbReference>
<evidence type="ECO:0000256" key="13">
    <source>
        <dbReference type="SAM" id="SignalP"/>
    </source>
</evidence>
<evidence type="ECO:0000256" key="1">
    <source>
        <dbReference type="ARBA" id="ARBA00004613"/>
    </source>
</evidence>
<organism evidence="15 16">
    <name type="scientific">Diploscapter pachys</name>
    <dbReference type="NCBI Taxonomy" id="2018661"/>
    <lineage>
        <taxon>Eukaryota</taxon>
        <taxon>Metazoa</taxon>
        <taxon>Ecdysozoa</taxon>
        <taxon>Nematoda</taxon>
        <taxon>Chromadorea</taxon>
        <taxon>Rhabditida</taxon>
        <taxon>Rhabditina</taxon>
        <taxon>Rhabditomorpha</taxon>
        <taxon>Rhabditoidea</taxon>
        <taxon>Rhabditidae</taxon>
        <taxon>Diploscapter</taxon>
    </lineage>
</organism>
<evidence type="ECO:0000313" key="15">
    <source>
        <dbReference type="EMBL" id="PAV68218.1"/>
    </source>
</evidence>
<dbReference type="GO" id="GO:0004190">
    <property type="term" value="F:aspartic-type endopeptidase activity"/>
    <property type="evidence" value="ECO:0007669"/>
    <property type="project" value="UniProtKB-KW"/>
</dbReference>
<evidence type="ECO:0000256" key="5">
    <source>
        <dbReference type="ARBA" id="ARBA00022729"/>
    </source>
</evidence>
<dbReference type="GO" id="GO:0005576">
    <property type="term" value="C:extracellular region"/>
    <property type="evidence" value="ECO:0007669"/>
    <property type="project" value="UniProtKB-SubCell"/>
</dbReference>
<evidence type="ECO:0000256" key="6">
    <source>
        <dbReference type="ARBA" id="ARBA00022750"/>
    </source>
</evidence>
<evidence type="ECO:0000256" key="9">
    <source>
        <dbReference type="ARBA" id="ARBA00023180"/>
    </source>
</evidence>
<feature type="disulfide bond" evidence="11">
    <location>
        <begin position="104"/>
        <end position="143"/>
    </location>
</feature>
<dbReference type="Proteomes" id="UP000218231">
    <property type="component" value="Unassembled WGS sequence"/>
</dbReference>
<protein>
    <recommendedName>
        <fullName evidence="14">Peptidase A1 domain-containing protein</fullName>
    </recommendedName>
</protein>
<sequence length="437" mass="47228">MKVLLLLALVSLSLAAVVQVPLRKIEPLRNRLMREGKWQNYLKRKHQDRYVMEKIMSGAVVPQKVNDYEDEAYVGNITIGTPQQQFQVILDTGSANLWIPDSICGTLPMNCLQTSCEGVICQFACDNQACCGTPDPSHPVNSCANQNKFLSNASSTYVTNGKGQDTITFGGINEPQLAVPNTIFGQATSLAAFFAGQPIDGILVMSIFSLAITRHKLNTNFSGLAFTSIAVDQITPPFINAINQKLVDQPIFTVFLEHEGDQNNVPGGIYTYGGLDTTNCGSLIDTVPLSSATYFQFKMAAVKAGSYSNSKGWQVISDTGTSFIGAPQDVANGIGNAFGATWDAENEVFWVDCKATVPTLDLTIGSNTYSIQANNMIVPSGVNSTCLLAAFPFNSFGFGPSWILGDPFIRQYCNVYGVGAQNIGFATSNQNPKYSLF</sequence>
<feature type="signal peptide" evidence="13">
    <location>
        <begin position="1"/>
        <end position="15"/>
    </location>
</feature>